<dbReference type="GO" id="GO:0008270">
    <property type="term" value="F:zinc ion binding"/>
    <property type="evidence" value="ECO:0007669"/>
    <property type="project" value="UniProtKB-KW"/>
</dbReference>
<dbReference type="Gramene" id="Psat05G0058200-T1">
    <property type="protein sequence ID" value="KAI5403034.1"/>
    <property type="gene ID" value="KIW84_050582"/>
</dbReference>
<dbReference type="PANTHER" id="PTHR47179:SF1">
    <property type="entry name" value="E3 UBIQUITIN-PROTEIN LIGASE SIS3"/>
    <property type="match status" value="1"/>
</dbReference>
<dbReference type="InterPro" id="IPR013083">
    <property type="entry name" value="Znf_RING/FYVE/PHD"/>
</dbReference>
<dbReference type="InterPro" id="IPR044793">
    <property type="entry name" value="SIS3"/>
</dbReference>
<dbReference type="Proteomes" id="UP001058974">
    <property type="component" value="Chromosome 5"/>
</dbReference>
<reference evidence="5 6" key="1">
    <citation type="journal article" date="2022" name="Nat. Genet.">
        <title>Improved pea reference genome and pan-genome highlight genomic features and evolutionary characteristics.</title>
        <authorList>
            <person name="Yang T."/>
            <person name="Liu R."/>
            <person name="Luo Y."/>
            <person name="Hu S."/>
            <person name="Wang D."/>
            <person name="Wang C."/>
            <person name="Pandey M.K."/>
            <person name="Ge S."/>
            <person name="Xu Q."/>
            <person name="Li N."/>
            <person name="Li G."/>
            <person name="Huang Y."/>
            <person name="Saxena R.K."/>
            <person name="Ji Y."/>
            <person name="Li M."/>
            <person name="Yan X."/>
            <person name="He Y."/>
            <person name="Liu Y."/>
            <person name="Wang X."/>
            <person name="Xiang C."/>
            <person name="Varshney R.K."/>
            <person name="Ding H."/>
            <person name="Gao S."/>
            <person name="Zong X."/>
        </authorList>
    </citation>
    <scope>NUCLEOTIDE SEQUENCE [LARGE SCALE GENOMIC DNA]</scope>
    <source>
        <strain evidence="5 6">cv. Zhongwan 6</strain>
    </source>
</reference>
<dbReference type="Gene3D" id="3.40.50.1010">
    <property type="entry name" value="5'-nuclease"/>
    <property type="match status" value="1"/>
</dbReference>
<dbReference type="GO" id="GO:0010182">
    <property type="term" value="P:sugar mediated signaling pathway"/>
    <property type="evidence" value="ECO:0007669"/>
    <property type="project" value="InterPro"/>
</dbReference>
<evidence type="ECO:0000256" key="3">
    <source>
        <dbReference type="SAM" id="MobiDB-lite"/>
    </source>
</evidence>
<keyword evidence="6" id="KW-1185">Reference proteome</keyword>
<dbReference type="GO" id="GO:0004842">
    <property type="term" value="F:ubiquitin-protein transferase activity"/>
    <property type="evidence" value="ECO:0007669"/>
    <property type="project" value="InterPro"/>
</dbReference>
<keyword evidence="1" id="KW-0479">Metal-binding</keyword>
<dbReference type="PROSITE" id="PS50089">
    <property type="entry name" value="ZF_RING_2"/>
    <property type="match status" value="1"/>
</dbReference>
<keyword evidence="2" id="KW-0802">TPR repeat</keyword>
<dbReference type="AlphaFoldDB" id="A0A9D4WHS1"/>
<accession>A0A9D4WHS1</accession>
<evidence type="ECO:0000313" key="5">
    <source>
        <dbReference type="EMBL" id="KAI5403034.1"/>
    </source>
</evidence>
<proteinExistence type="predicted"/>
<gene>
    <name evidence="5" type="ORF">KIW84_050582</name>
</gene>
<evidence type="ECO:0000313" key="6">
    <source>
        <dbReference type="Proteomes" id="UP001058974"/>
    </source>
</evidence>
<organism evidence="5 6">
    <name type="scientific">Pisum sativum</name>
    <name type="common">Garden pea</name>
    <name type="synonym">Lathyrus oleraceus</name>
    <dbReference type="NCBI Taxonomy" id="3888"/>
    <lineage>
        <taxon>Eukaryota</taxon>
        <taxon>Viridiplantae</taxon>
        <taxon>Streptophyta</taxon>
        <taxon>Embryophyta</taxon>
        <taxon>Tracheophyta</taxon>
        <taxon>Spermatophyta</taxon>
        <taxon>Magnoliopsida</taxon>
        <taxon>eudicotyledons</taxon>
        <taxon>Gunneridae</taxon>
        <taxon>Pentapetalae</taxon>
        <taxon>rosids</taxon>
        <taxon>fabids</taxon>
        <taxon>Fabales</taxon>
        <taxon>Fabaceae</taxon>
        <taxon>Papilionoideae</taxon>
        <taxon>50 kb inversion clade</taxon>
        <taxon>NPAAA clade</taxon>
        <taxon>Hologalegina</taxon>
        <taxon>IRL clade</taxon>
        <taxon>Fabeae</taxon>
        <taxon>Lathyrus</taxon>
    </lineage>
</organism>
<name>A0A9D4WHS1_PEA</name>
<dbReference type="InterPro" id="IPR001841">
    <property type="entry name" value="Znf_RING"/>
</dbReference>
<dbReference type="SUPFAM" id="SSF57850">
    <property type="entry name" value="RING/U-box"/>
    <property type="match status" value="1"/>
</dbReference>
<keyword evidence="1" id="KW-0862">Zinc</keyword>
<dbReference type="InterPro" id="IPR029060">
    <property type="entry name" value="PIN-like_dom_sf"/>
</dbReference>
<evidence type="ECO:0000256" key="1">
    <source>
        <dbReference type="PROSITE-ProRule" id="PRU00175"/>
    </source>
</evidence>
<keyword evidence="1" id="KW-0863">Zinc-finger</keyword>
<feature type="repeat" description="TPR" evidence="2">
    <location>
        <begin position="135"/>
        <end position="168"/>
    </location>
</feature>
<sequence>MSNSNEKVYPGPATTTAEPSATKPVEYLSNQSSQREAVEALIQELPKFMLKVVPTDCSECPICLEEFRVGNKVHGLPCAHNFHVECIDEWLRLNVKCHRCRCSVFPNPDLSAPSNLRPDSERSSASVVTTTSYKRNAYHDLAMAKLKEGNVNAASELFQRAVHITPLMAHKLIQTLKSENIEFVVALPIFSLQGSLPRIQKQLQNLSGEQK</sequence>
<evidence type="ECO:0000256" key="2">
    <source>
        <dbReference type="PROSITE-ProRule" id="PRU00339"/>
    </source>
</evidence>
<dbReference type="SUPFAM" id="SSF88723">
    <property type="entry name" value="PIN domain-like"/>
    <property type="match status" value="1"/>
</dbReference>
<dbReference type="PROSITE" id="PS50005">
    <property type="entry name" value="TPR"/>
    <property type="match status" value="1"/>
</dbReference>
<protein>
    <recommendedName>
        <fullName evidence="4">RING-type domain-containing protein</fullName>
    </recommendedName>
</protein>
<comment type="caution">
    <text evidence="5">The sequence shown here is derived from an EMBL/GenBank/DDBJ whole genome shotgun (WGS) entry which is preliminary data.</text>
</comment>
<dbReference type="InterPro" id="IPR019734">
    <property type="entry name" value="TPR_rpt"/>
</dbReference>
<dbReference type="Gene3D" id="3.30.40.10">
    <property type="entry name" value="Zinc/RING finger domain, C3HC4 (zinc finger)"/>
    <property type="match status" value="1"/>
</dbReference>
<feature type="domain" description="RING-type" evidence="4">
    <location>
        <begin position="60"/>
        <end position="101"/>
    </location>
</feature>
<dbReference type="PANTHER" id="PTHR47179">
    <property type="entry name" value="E3 UBIQUITIN-PROTEIN LIGASE SIS3"/>
    <property type="match status" value="1"/>
</dbReference>
<dbReference type="SMART" id="SM00184">
    <property type="entry name" value="RING"/>
    <property type="match status" value="1"/>
</dbReference>
<dbReference type="EMBL" id="JAMSHJ010000005">
    <property type="protein sequence ID" value="KAI5403034.1"/>
    <property type="molecule type" value="Genomic_DNA"/>
</dbReference>
<dbReference type="Pfam" id="PF13639">
    <property type="entry name" value="zf-RING_2"/>
    <property type="match status" value="1"/>
</dbReference>
<evidence type="ECO:0000259" key="4">
    <source>
        <dbReference type="PROSITE" id="PS50089"/>
    </source>
</evidence>
<feature type="region of interest" description="Disordered" evidence="3">
    <location>
        <begin position="1"/>
        <end position="25"/>
    </location>
</feature>